<keyword evidence="3" id="KW-1185">Reference proteome</keyword>
<dbReference type="Proteomes" id="UP001073227">
    <property type="component" value="Unassembled WGS sequence"/>
</dbReference>
<comment type="caution">
    <text evidence="2">The sequence shown here is derived from an EMBL/GenBank/DDBJ whole genome shotgun (WGS) entry which is preliminary data.</text>
</comment>
<proteinExistence type="predicted"/>
<dbReference type="Pfam" id="PF13400">
    <property type="entry name" value="Tad"/>
    <property type="match status" value="1"/>
</dbReference>
<dbReference type="InterPro" id="IPR028087">
    <property type="entry name" value="Tad_N"/>
</dbReference>
<sequence>MTRSMMKSKFCDLLRKKNGNFAMIAALTLPVMFMAGSLAVDTTNVLSMKTRLQNAVDSAALATATRLLQEENLTPVQAKAFAEKFLDGQIEEDMSVFAGMSVKPTGNYPPPNS</sequence>
<reference evidence="2" key="1">
    <citation type="submission" date="2022-10" db="EMBL/GenBank/DDBJ databases">
        <title>Hoeflea sp. G2-23, isolated from marine algae.</title>
        <authorList>
            <person name="Kristyanto S."/>
            <person name="Kim J.M."/>
            <person name="Jeon C.O."/>
        </authorList>
    </citation>
    <scope>NUCLEOTIDE SEQUENCE</scope>
    <source>
        <strain evidence="2">G2-23</strain>
    </source>
</reference>
<dbReference type="EMBL" id="JAOVZR010000001">
    <property type="protein sequence ID" value="MCY0146204.1"/>
    <property type="molecule type" value="Genomic_DNA"/>
</dbReference>
<protein>
    <submittedName>
        <fullName evidence="2">Tad domain-containing protein</fullName>
    </submittedName>
</protein>
<organism evidence="2 3">
    <name type="scientific">Hoeflea algicola</name>
    <dbReference type="NCBI Taxonomy" id="2983763"/>
    <lineage>
        <taxon>Bacteria</taxon>
        <taxon>Pseudomonadati</taxon>
        <taxon>Pseudomonadota</taxon>
        <taxon>Alphaproteobacteria</taxon>
        <taxon>Hyphomicrobiales</taxon>
        <taxon>Rhizobiaceae</taxon>
        <taxon>Hoeflea</taxon>
    </lineage>
</organism>
<feature type="domain" description="Putative Flp pilus-assembly TadG-like N-terminal" evidence="1">
    <location>
        <begin position="19"/>
        <end position="65"/>
    </location>
</feature>
<accession>A0ABT3Z3B1</accession>
<evidence type="ECO:0000313" key="2">
    <source>
        <dbReference type="EMBL" id="MCY0146204.1"/>
    </source>
</evidence>
<dbReference type="RefSeq" id="WP_267651891.1">
    <property type="nucleotide sequence ID" value="NZ_JAOVZR010000001.1"/>
</dbReference>
<name>A0ABT3Z3B1_9HYPH</name>
<evidence type="ECO:0000313" key="3">
    <source>
        <dbReference type="Proteomes" id="UP001073227"/>
    </source>
</evidence>
<evidence type="ECO:0000259" key="1">
    <source>
        <dbReference type="Pfam" id="PF13400"/>
    </source>
</evidence>
<gene>
    <name evidence="2" type="ORF">OEG84_00330</name>
</gene>